<dbReference type="Pfam" id="PF00501">
    <property type="entry name" value="AMP-binding"/>
    <property type="match status" value="1"/>
</dbReference>
<protein>
    <submittedName>
        <fullName evidence="3">Acyl-CoA synthetases (AMP-forming)/AMP-acid ligases II</fullName>
        <ecNumber evidence="3">6.2.1.3</ecNumber>
    </submittedName>
</protein>
<accession>A0A485LU33</accession>
<dbReference type="PANTHER" id="PTHR43767:SF1">
    <property type="entry name" value="NONRIBOSOMAL PEPTIDE SYNTHASE PES1 (EUROFUNG)-RELATED"/>
    <property type="match status" value="1"/>
</dbReference>
<dbReference type="EMBL" id="CAADRN010000021">
    <property type="protein sequence ID" value="VFU11411.1"/>
    <property type="molecule type" value="Genomic_DNA"/>
</dbReference>
<dbReference type="GO" id="GO:0004467">
    <property type="term" value="F:long-chain fatty acid-CoA ligase activity"/>
    <property type="evidence" value="ECO:0007669"/>
    <property type="project" value="UniProtKB-EC"/>
</dbReference>
<proteinExistence type="predicted"/>
<dbReference type="SUPFAM" id="SSF56801">
    <property type="entry name" value="Acetyl-CoA synthetase-like"/>
    <property type="match status" value="1"/>
</dbReference>
<dbReference type="PANTHER" id="PTHR43767">
    <property type="entry name" value="LONG-CHAIN-FATTY-ACID--COA LIGASE"/>
    <property type="match status" value="1"/>
</dbReference>
<dbReference type="Gene3D" id="3.30.300.30">
    <property type="match status" value="1"/>
</dbReference>
<dbReference type="InterPro" id="IPR050237">
    <property type="entry name" value="ATP-dep_AMP-bd_enzyme"/>
</dbReference>
<dbReference type="CDD" id="cd05936">
    <property type="entry name" value="FC-FACS_FadD_like"/>
    <property type="match status" value="1"/>
</dbReference>
<dbReference type="Pfam" id="PF13193">
    <property type="entry name" value="AMP-binding_C"/>
    <property type="match status" value="1"/>
</dbReference>
<dbReference type="Gene3D" id="3.40.50.12780">
    <property type="entry name" value="N-terminal domain of ligase-like"/>
    <property type="match status" value="1"/>
</dbReference>
<evidence type="ECO:0000259" key="1">
    <source>
        <dbReference type="Pfam" id="PF00501"/>
    </source>
</evidence>
<gene>
    <name evidence="3" type="primary">CaiC</name>
    <name evidence="3" type="ORF">SCFA_1170007</name>
</gene>
<evidence type="ECO:0000259" key="2">
    <source>
        <dbReference type="Pfam" id="PF13193"/>
    </source>
</evidence>
<keyword evidence="3" id="KW-0436">Ligase</keyword>
<dbReference type="InterPro" id="IPR000873">
    <property type="entry name" value="AMP-dep_synth/lig_dom"/>
</dbReference>
<reference evidence="3" key="1">
    <citation type="submission" date="2019-03" db="EMBL/GenBank/DDBJ databases">
        <authorList>
            <person name="Hao L."/>
        </authorList>
    </citation>
    <scope>NUCLEOTIDE SEQUENCE</scope>
</reference>
<sequence length="485" mass="53871">MKIFELHLKYAADPEHTALKYNQLKVSYAELENQVEHYARYIVHLGLKPGDRVAIALPNCPEFIYSYLGITRAGGVAVPLNLLQSPRELAFMLKDAGTNFLITSEAIGRQLQQLPGLSLTPVILDKACREQISSASPAAFPAICPDTVCTFLYTSGTTGQPKAVMLTHANLVANVIAMDNVSDFDRDDNFLAVLPMFHSFGWATSVLLPLYLGCGITILDRFMPKEVLQVLAEEKVTVFCGVPSMFSLMLKLRRTLPFSRLRYAFSGGDSIPPEHLREFENKFKIPVIEGYGLSEASPLVSLNPIKGLRKAKSIGIPLPGVEVRIIDEENRDLPPGEVGELLVKGPNVMHGYYNRKEETADTLKDGWLHTGDLGYRDPECYLYLVGRKKELIITAGLNVYPKEVEEALEEFPAVAEAAVIGVPHPVKGEVIKAYIRPEEGQKPDRQELLRFLRNRLANYKIPEAIVFTGDLPRGASGKILKRLLK</sequence>
<feature type="domain" description="AMP-binding enzyme C-terminal" evidence="2">
    <location>
        <begin position="403"/>
        <end position="478"/>
    </location>
</feature>
<dbReference type="AlphaFoldDB" id="A0A485LU33"/>
<dbReference type="PROSITE" id="PS00455">
    <property type="entry name" value="AMP_BINDING"/>
    <property type="match status" value="1"/>
</dbReference>
<dbReference type="InterPro" id="IPR045851">
    <property type="entry name" value="AMP-bd_C_sf"/>
</dbReference>
<name>A0A485LU33_9ZZZZ</name>
<organism evidence="3">
    <name type="scientific">anaerobic digester metagenome</name>
    <dbReference type="NCBI Taxonomy" id="1263854"/>
    <lineage>
        <taxon>unclassified sequences</taxon>
        <taxon>metagenomes</taxon>
        <taxon>ecological metagenomes</taxon>
    </lineage>
</organism>
<evidence type="ECO:0000313" key="3">
    <source>
        <dbReference type="EMBL" id="VFU11411.1"/>
    </source>
</evidence>
<dbReference type="NCBIfam" id="NF004837">
    <property type="entry name" value="PRK06187.1"/>
    <property type="match status" value="1"/>
</dbReference>
<dbReference type="EC" id="6.2.1.3" evidence="3"/>
<dbReference type="InterPro" id="IPR020845">
    <property type="entry name" value="AMP-binding_CS"/>
</dbReference>
<feature type="domain" description="AMP-dependent synthetase/ligase" evidence="1">
    <location>
        <begin position="12"/>
        <end position="353"/>
    </location>
</feature>
<dbReference type="InterPro" id="IPR042099">
    <property type="entry name" value="ANL_N_sf"/>
</dbReference>
<dbReference type="InterPro" id="IPR025110">
    <property type="entry name" value="AMP-bd_C"/>
</dbReference>